<accession>A0ABV6ZYV2</accession>
<feature type="region of interest" description="Disordered" evidence="1">
    <location>
        <begin position="218"/>
        <end position="241"/>
    </location>
</feature>
<organism evidence="4 5">
    <name type="scientific">Hyphobacterium vulgare</name>
    <dbReference type="NCBI Taxonomy" id="1736751"/>
    <lineage>
        <taxon>Bacteria</taxon>
        <taxon>Pseudomonadati</taxon>
        <taxon>Pseudomonadota</taxon>
        <taxon>Alphaproteobacteria</taxon>
        <taxon>Maricaulales</taxon>
        <taxon>Maricaulaceae</taxon>
        <taxon>Hyphobacterium</taxon>
    </lineage>
</organism>
<evidence type="ECO:0000313" key="5">
    <source>
        <dbReference type="Proteomes" id="UP001595379"/>
    </source>
</evidence>
<dbReference type="Pfam" id="PF13717">
    <property type="entry name" value="Zn_ribbon_4"/>
    <property type="match status" value="1"/>
</dbReference>
<reference evidence="5" key="1">
    <citation type="journal article" date="2019" name="Int. J. Syst. Evol. Microbiol.">
        <title>The Global Catalogue of Microorganisms (GCM) 10K type strain sequencing project: providing services to taxonomists for standard genome sequencing and annotation.</title>
        <authorList>
            <consortium name="The Broad Institute Genomics Platform"/>
            <consortium name="The Broad Institute Genome Sequencing Center for Infectious Disease"/>
            <person name="Wu L."/>
            <person name="Ma J."/>
        </authorList>
    </citation>
    <scope>NUCLEOTIDE SEQUENCE [LARGE SCALE GENOMIC DNA]</scope>
    <source>
        <strain evidence="5">KCTC 52487</strain>
    </source>
</reference>
<proteinExistence type="predicted"/>
<feature type="domain" description="Zinc finger/thioredoxin putative" evidence="3">
    <location>
        <begin position="1"/>
        <end position="35"/>
    </location>
</feature>
<evidence type="ECO:0000256" key="1">
    <source>
        <dbReference type="SAM" id="MobiDB-lite"/>
    </source>
</evidence>
<keyword evidence="2" id="KW-0812">Transmembrane</keyword>
<keyword evidence="2" id="KW-1133">Transmembrane helix</keyword>
<keyword evidence="2" id="KW-0472">Membrane</keyword>
<dbReference type="Proteomes" id="UP001595379">
    <property type="component" value="Unassembled WGS sequence"/>
</dbReference>
<name>A0ABV6ZYV2_9PROT</name>
<dbReference type="InterPro" id="IPR011723">
    <property type="entry name" value="Znf/thioredoxin_put"/>
</dbReference>
<gene>
    <name evidence="4" type="ORF">ACFOOR_11265</name>
</gene>
<keyword evidence="5" id="KW-1185">Reference proteome</keyword>
<evidence type="ECO:0000313" key="4">
    <source>
        <dbReference type="EMBL" id="MFC2926686.1"/>
    </source>
</evidence>
<sequence length="241" mass="25157">MILSCPSCATRYRADASTFGAQARKVRCASCGHVWMATPETDAAALPEIRPAAETEPKLPHRAYREKVEQKRKNAIRTAAGGAWGGLGAAVAGVLVCALLFRADIVSAWPQASSAYAAVGIEANPYGVALGDLTITRDSEDGLPVIVIEGAIRNIDRRERTAPALRAALLNGEAAAVLEWTVLVEGGPMRPGETRTFRTLVSDAPASAVQAEVTLASLPATEPGGTRLADTGHDAAPADPH</sequence>
<feature type="transmembrane region" description="Helical" evidence="2">
    <location>
        <begin position="81"/>
        <end position="101"/>
    </location>
</feature>
<comment type="caution">
    <text evidence="4">The sequence shown here is derived from an EMBL/GenBank/DDBJ whole genome shotgun (WGS) entry which is preliminary data.</text>
</comment>
<protein>
    <submittedName>
        <fullName evidence="4">MJ0042-type zinc finger domain-containing protein</fullName>
    </submittedName>
</protein>
<dbReference type="NCBIfam" id="TIGR02098">
    <property type="entry name" value="MJ0042_CXXC"/>
    <property type="match status" value="1"/>
</dbReference>
<evidence type="ECO:0000256" key="2">
    <source>
        <dbReference type="SAM" id="Phobius"/>
    </source>
</evidence>
<evidence type="ECO:0000259" key="3">
    <source>
        <dbReference type="Pfam" id="PF13717"/>
    </source>
</evidence>
<dbReference type="RefSeq" id="WP_343164680.1">
    <property type="nucleotide sequence ID" value="NZ_JBHRSV010000020.1"/>
</dbReference>
<dbReference type="EMBL" id="JBHRSV010000020">
    <property type="protein sequence ID" value="MFC2926686.1"/>
    <property type="molecule type" value="Genomic_DNA"/>
</dbReference>